<dbReference type="Proteomes" id="UP000006875">
    <property type="component" value="Chromosome"/>
</dbReference>
<dbReference type="AlphaFoldDB" id="E3HAU2"/>
<keyword evidence="7" id="KW-1185">Reference proteome</keyword>
<dbReference type="KEGG" id="ipo:Ilyop_0304"/>
<name>E3HAU2_ILYPC</name>
<dbReference type="GO" id="GO:0009279">
    <property type="term" value="C:cell outer membrane"/>
    <property type="evidence" value="ECO:0007669"/>
    <property type="project" value="UniProtKB-SubCell"/>
</dbReference>
<dbReference type="eggNOG" id="COG3248">
    <property type="taxonomic scope" value="Bacteria"/>
</dbReference>
<gene>
    <name evidence="6" type="ordered locus">Ilyop_0304</name>
</gene>
<evidence type="ECO:0000256" key="2">
    <source>
        <dbReference type="ARBA" id="ARBA00008728"/>
    </source>
</evidence>
<protein>
    <submittedName>
        <fullName evidence="6">Nucleoside-specific channel-forming protein, Tsx</fullName>
    </submittedName>
</protein>
<dbReference type="RefSeq" id="WP_013386763.1">
    <property type="nucleotide sequence ID" value="NC_014632.1"/>
</dbReference>
<evidence type="ECO:0000256" key="5">
    <source>
        <dbReference type="ARBA" id="ARBA00023237"/>
    </source>
</evidence>
<keyword evidence="5" id="KW-0998">Cell outer membrane</keyword>
<comment type="similarity">
    <text evidence="2">Belongs to the nucleoside-specific channel-forming outer membrane porin (Tsx) (TC 1.B.10) family.</text>
</comment>
<reference evidence="6 7" key="1">
    <citation type="journal article" date="2010" name="Stand. Genomic Sci.">
        <title>Complete genome sequence of Ilyobacter polytropus type strain (CuHbu1).</title>
        <authorList>
            <person name="Sikorski J."/>
            <person name="Chertkov O."/>
            <person name="Lapidus A."/>
            <person name="Nolan M."/>
            <person name="Lucas S."/>
            <person name="Del Rio T.G."/>
            <person name="Tice H."/>
            <person name="Cheng J.F."/>
            <person name="Tapia R."/>
            <person name="Han C."/>
            <person name="Goodwin L."/>
            <person name="Pitluck S."/>
            <person name="Liolios K."/>
            <person name="Ivanova N."/>
            <person name="Mavromatis K."/>
            <person name="Mikhailova N."/>
            <person name="Pati A."/>
            <person name="Chen A."/>
            <person name="Palaniappan K."/>
            <person name="Land M."/>
            <person name="Hauser L."/>
            <person name="Chang Y.J."/>
            <person name="Jeffries C.D."/>
            <person name="Brambilla E."/>
            <person name="Yasawong M."/>
            <person name="Rohde M."/>
            <person name="Pukall R."/>
            <person name="Spring S."/>
            <person name="Goker M."/>
            <person name="Woyke T."/>
            <person name="Bristow J."/>
            <person name="Eisen J.A."/>
            <person name="Markowitz V."/>
            <person name="Hugenholtz P."/>
            <person name="Kyrpides N.C."/>
            <person name="Klenk H.P."/>
        </authorList>
    </citation>
    <scope>NUCLEOTIDE SEQUENCE [LARGE SCALE GENOMIC DNA]</scope>
    <source>
        <strain evidence="7">ATCC 51220 / DSM 2926 / LMG 16218 / CuHBu1</strain>
    </source>
</reference>
<evidence type="ECO:0000256" key="3">
    <source>
        <dbReference type="ARBA" id="ARBA00022729"/>
    </source>
</evidence>
<dbReference type="SUPFAM" id="SSF111364">
    <property type="entry name" value="Tsx-like channel"/>
    <property type="match status" value="1"/>
</dbReference>
<dbReference type="InterPro" id="IPR018013">
    <property type="entry name" value="Channel_Tsx-like"/>
</dbReference>
<evidence type="ECO:0000313" key="6">
    <source>
        <dbReference type="EMBL" id="ADO82093.1"/>
    </source>
</evidence>
<dbReference type="HOGENOM" id="CLU_1014811_0_0_0"/>
<dbReference type="InterPro" id="IPR003055">
    <property type="entry name" value="Channel_Tsx"/>
</dbReference>
<evidence type="ECO:0000313" key="7">
    <source>
        <dbReference type="Proteomes" id="UP000006875"/>
    </source>
</evidence>
<organism evidence="6 7">
    <name type="scientific">Ilyobacter polytropus (strain ATCC 51220 / DSM 2926 / LMG 16218 / CuHBu1)</name>
    <dbReference type="NCBI Taxonomy" id="572544"/>
    <lineage>
        <taxon>Bacteria</taxon>
        <taxon>Fusobacteriati</taxon>
        <taxon>Fusobacteriota</taxon>
        <taxon>Fusobacteriia</taxon>
        <taxon>Fusobacteriales</taxon>
        <taxon>Fusobacteriaceae</taxon>
        <taxon>Ilyobacter</taxon>
    </lineage>
</organism>
<dbReference type="Gene3D" id="2.40.230.20">
    <property type="entry name" value="Nucleoside-specific channel-forming protein, Tsx-like"/>
    <property type="match status" value="1"/>
</dbReference>
<dbReference type="PRINTS" id="PR01277">
    <property type="entry name" value="CHANNELTSX"/>
</dbReference>
<dbReference type="GO" id="GO:0005337">
    <property type="term" value="F:nucleoside transmembrane transporter activity"/>
    <property type="evidence" value="ECO:0007669"/>
    <property type="project" value="InterPro"/>
</dbReference>
<evidence type="ECO:0000256" key="4">
    <source>
        <dbReference type="ARBA" id="ARBA00023136"/>
    </source>
</evidence>
<dbReference type="STRING" id="572544.Ilyop_0304"/>
<proteinExistence type="inferred from homology"/>
<evidence type="ECO:0000256" key="1">
    <source>
        <dbReference type="ARBA" id="ARBA00004442"/>
    </source>
</evidence>
<keyword evidence="3" id="KW-0732">Signal</keyword>
<comment type="subcellular location">
    <subcellularLocation>
        <location evidence="1">Cell outer membrane</location>
    </subcellularLocation>
</comment>
<sequence>MKKMFGILFLMVNITSFGSYEPWNYNYTSVSVFQGNNSADGYGESIDDRYVEFEGFHRYNLLDMYWFVDFFDAFDSGSSDVHGQDPNLYGEINPRISLDGLLGKDLSFGNFKEWFISYQYDFDDSSYGGGLKRHQIGIGNDVYIKGFDYVRMNLLARYHKEAYDGSIEDKWDGYLLNAAYGRKLHTFKNGWNIYFSGWVDYVFGANESKDKTDWSGNNIGTDHSLQWFNQLKLQMKYIDLSYSYKINDSFTEVKKSSYNSSDSNQHILGVHYVF</sequence>
<dbReference type="EMBL" id="CP002281">
    <property type="protein sequence ID" value="ADO82093.1"/>
    <property type="molecule type" value="Genomic_DNA"/>
</dbReference>
<keyword evidence="4" id="KW-0472">Membrane</keyword>
<dbReference type="InterPro" id="IPR036777">
    <property type="entry name" value="Channel_Tsx-like_sf"/>
</dbReference>
<dbReference type="Pfam" id="PF03502">
    <property type="entry name" value="Channel_Tsx"/>
    <property type="match status" value="1"/>
</dbReference>
<accession>E3HAU2</accession>